<evidence type="ECO:0000256" key="4">
    <source>
        <dbReference type="ARBA" id="ARBA00022448"/>
    </source>
</evidence>
<sequence length="479" mass="53383">MLRKFLLAFLMLALPYNLFACALCALYTPSATVIITMNGTPSKVETITFEWTFTQDFINTLLARYDENHNNKLDPKELERIKIILENYIAKRHYLTTIEYLSAARPNQDDVKKIPLHVKTKNLFLDGDTLIFRFTTEVNQAVTAGDELSFVTEDKEEYFKFLVHNVTYTIEKPFTMEFNIFNHIAFTKITTGMPAEANITAPIMPAKEAAIPPVIEQPKELPAPMSWLQSRLTHMQQNIQEAITDLKEKGTLLAYALFLGTSFLYGLLHAAGPGHGKALVSSYLFASDHRYTKALSMAALIGIVHTFAAFLLTLVIYGLFDLFFNAFFTNVTYYATKLSALMIIAIAGYLGWQKIKAMRSFKQTPKIVSFSEHPFTCKCSACSPKSQSTDWGVVLSAGVIPCPGTITIFIFALNTGAYLLGFLAALSMSLGMSSVIAITAIASVFTKNRFQTKSPKILIYSESISLSIMLILGFILLIA</sequence>
<dbReference type="Pfam" id="PF03824">
    <property type="entry name" value="NicO"/>
    <property type="match status" value="1"/>
</dbReference>
<comment type="similarity">
    <text evidence="13">Belongs to the NiCoT transporter (TC 2.A.52) family.</text>
</comment>
<evidence type="ECO:0000256" key="8">
    <source>
        <dbReference type="ARBA" id="ARBA00022989"/>
    </source>
</evidence>
<dbReference type="GO" id="GO:0032025">
    <property type="term" value="P:response to cobalt ion"/>
    <property type="evidence" value="ECO:0007669"/>
    <property type="project" value="TreeGrafter"/>
</dbReference>
<evidence type="ECO:0000256" key="13">
    <source>
        <dbReference type="RuleBase" id="RU362101"/>
    </source>
</evidence>
<dbReference type="Proteomes" id="UP000502831">
    <property type="component" value="Chromosome"/>
</dbReference>
<proteinExistence type="inferred from homology"/>
<dbReference type="GO" id="GO:0015099">
    <property type="term" value="F:nickel cation transmembrane transporter activity"/>
    <property type="evidence" value="ECO:0007669"/>
    <property type="project" value="UniProtKB-UniRule"/>
</dbReference>
<evidence type="ECO:0000313" key="14">
    <source>
        <dbReference type="EMBL" id="QIR75635.1"/>
    </source>
</evidence>
<gene>
    <name evidence="14" type="ORF">FA584_05200</name>
</gene>
<keyword evidence="12" id="KW-0170">Cobalt</keyword>
<dbReference type="PANTHER" id="PTHR40659:SF1">
    <property type="entry name" value="NICKEL_COBALT EFFLUX SYSTEM RCNA"/>
    <property type="match status" value="1"/>
</dbReference>
<feature type="transmembrane region" description="Helical" evidence="13">
    <location>
        <begin position="393"/>
        <end position="413"/>
    </location>
</feature>
<dbReference type="GO" id="GO:0046583">
    <property type="term" value="F:monoatomic cation efflux transmembrane transporter activity"/>
    <property type="evidence" value="ECO:0007669"/>
    <property type="project" value="TreeGrafter"/>
</dbReference>
<keyword evidence="11 13" id="KW-0472">Membrane</keyword>
<keyword evidence="10" id="KW-0921">Nickel transport</keyword>
<feature type="transmembrane region" description="Helical" evidence="13">
    <location>
        <begin position="457"/>
        <end position="478"/>
    </location>
</feature>
<dbReference type="RefSeq" id="WP_167749584.1">
    <property type="nucleotide sequence ID" value="NZ_CP039734.2"/>
</dbReference>
<dbReference type="InterPro" id="IPR018247">
    <property type="entry name" value="EF_Hand_1_Ca_BS"/>
</dbReference>
<keyword evidence="4 13" id="KW-0813">Transport</keyword>
<comment type="subcellular location">
    <subcellularLocation>
        <location evidence="2 13">Cell membrane</location>
        <topology evidence="2 13">Multi-pass membrane protein</topology>
    </subcellularLocation>
</comment>
<dbReference type="InterPro" id="IPR051224">
    <property type="entry name" value="NiCoT_RcnA"/>
</dbReference>
<dbReference type="PROSITE" id="PS00018">
    <property type="entry name" value="EF_HAND_1"/>
    <property type="match status" value="1"/>
</dbReference>
<evidence type="ECO:0000313" key="15">
    <source>
        <dbReference type="Proteomes" id="UP000502831"/>
    </source>
</evidence>
<dbReference type="AlphaFoldDB" id="A0A6G9VTD6"/>
<evidence type="ECO:0000256" key="7">
    <source>
        <dbReference type="ARBA" id="ARBA00022692"/>
    </source>
</evidence>
<evidence type="ECO:0000256" key="10">
    <source>
        <dbReference type="ARBA" id="ARBA00023112"/>
    </source>
</evidence>
<accession>A0A6G9VTD6</accession>
<evidence type="ECO:0000256" key="9">
    <source>
        <dbReference type="ARBA" id="ARBA00023065"/>
    </source>
</evidence>
<dbReference type="GO" id="GO:0005886">
    <property type="term" value="C:plasma membrane"/>
    <property type="evidence" value="ECO:0007669"/>
    <property type="project" value="UniProtKB-SubCell"/>
</dbReference>
<evidence type="ECO:0000256" key="1">
    <source>
        <dbReference type="ARBA" id="ARBA00002510"/>
    </source>
</evidence>
<reference evidence="14 15" key="1">
    <citation type="journal article" date="2017" name="Environ. Sci. Technol.">
        <title>Organohalide Respiration with Chlorinated Ethenes under Low pH Conditions.</title>
        <authorList>
            <person name="Yang Y."/>
            <person name="Capiro N.L."/>
            <person name="Marcet T.F."/>
            <person name="Yan J."/>
            <person name="Pennell K.D."/>
            <person name="Loffler F.E."/>
        </authorList>
    </citation>
    <scope>NUCLEOTIDE SEQUENCE [LARGE SCALE GENOMIC DNA]</scope>
    <source>
        <strain evidence="14 15">ACSDCE</strain>
    </source>
</reference>
<organism evidence="14 15">
    <name type="scientific">Sulfurospirillum diekertiae</name>
    <dbReference type="NCBI Taxonomy" id="1854492"/>
    <lineage>
        <taxon>Bacteria</taxon>
        <taxon>Pseudomonadati</taxon>
        <taxon>Campylobacterota</taxon>
        <taxon>Epsilonproteobacteria</taxon>
        <taxon>Campylobacterales</taxon>
        <taxon>Sulfurospirillaceae</taxon>
        <taxon>Sulfurospirillum</taxon>
    </lineage>
</organism>
<evidence type="ECO:0000256" key="6">
    <source>
        <dbReference type="ARBA" id="ARBA00022596"/>
    </source>
</evidence>
<dbReference type="GO" id="GO:0006824">
    <property type="term" value="P:cobalt ion transport"/>
    <property type="evidence" value="ECO:0007669"/>
    <property type="project" value="UniProtKB-KW"/>
</dbReference>
<keyword evidence="7 13" id="KW-0812">Transmembrane</keyword>
<comment type="function">
    <text evidence="1">Efflux system for nickel and cobalt.</text>
</comment>
<keyword evidence="5" id="KW-1003">Cell membrane</keyword>
<keyword evidence="6" id="KW-0533">Nickel</keyword>
<name>A0A6G9VTD6_9BACT</name>
<evidence type="ECO:0000256" key="2">
    <source>
        <dbReference type="ARBA" id="ARBA00004651"/>
    </source>
</evidence>
<feature type="transmembrane region" description="Helical" evidence="13">
    <location>
        <begin position="332"/>
        <end position="352"/>
    </location>
</feature>
<evidence type="ECO:0000256" key="12">
    <source>
        <dbReference type="ARBA" id="ARBA00023285"/>
    </source>
</evidence>
<feature type="transmembrane region" description="Helical" evidence="13">
    <location>
        <begin position="419"/>
        <end position="445"/>
    </location>
</feature>
<protein>
    <recommendedName>
        <fullName evidence="13">Nickel/cobalt efflux system</fullName>
    </recommendedName>
</protein>
<feature type="transmembrane region" description="Helical" evidence="13">
    <location>
        <begin position="294"/>
        <end position="320"/>
    </location>
</feature>
<evidence type="ECO:0000256" key="3">
    <source>
        <dbReference type="ARBA" id="ARBA00022426"/>
    </source>
</evidence>
<dbReference type="EMBL" id="CP039734">
    <property type="protein sequence ID" value="QIR75635.1"/>
    <property type="molecule type" value="Genomic_DNA"/>
</dbReference>
<dbReference type="PANTHER" id="PTHR40659">
    <property type="entry name" value="NICKEL/COBALT EFFLUX SYSTEM RCNA"/>
    <property type="match status" value="1"/>
</dbReference>
<dbReference type="GO" id="GO:0010045">
    <property type="term" value="P:response to nickel cation"/>
    <property type="evidence" value="ECO:0007669"/>
    <property type="project" value="TreeGrafter"/>
</dbReference>
<keyword evidence="3" id="KW-0171">Cobalt transport</keyword>
<dbReference type="InterPro" id="IPR011541">
    <property type="entry name" value="Ni/Co_transpt_high_affinity"/>
</dbReference>
<keyword evidence="8 13" id="KW-1133">Transmembrane helix</keyword>
<evidence type="ECO:0000256" key="5">
    <source>
        <dbReference type="ARBA" id="ARBA00022475"/>
    </source>
</evidence>
<keyword evidence="9" id="KW-0406">Ion transport</keyword>
<evidence type="ECO:0000256" key="11">
    <source>
        <dbReference type="ARBA" id="ARBA00023136"/>
    </source>
</evidence>